<dbReference type="InterPro" id="IPR045584">
    <property type="entry name" value="Pilin-like"/>
</dbReference>
<dbReference type="Pfam" id="PF00114">
    <property type="entry name" value="Pilin"/>
    <property type="match status" value="1"/>
</dbReference>
<proteinExistence type="inferred from homology"/>
<evidence type="ECO:0000256" key="1">
    <source>
        <dbReference type="ARBA" id="ARBA00005233"/>
    </source>
</evidence>
<keyword evidence="2" id="KW-0812">Transmembrane</keyword>
<evidence type="ECO:0000313" key="6">
    <source>
        <dbReference type="Proteomes" id="UP000595107"/>
    </source>
</evidence>
<dbReference type="InterPro" id="IPR001082">
    <property type="entry name" value="Pilin"/>
</dbReference>
<evidence type="ECO:0000313" key="3">
    <source>
        <dbReference type="EMBL" id="QPS04169.1"/>
    </source>
</evidence>
<reference evidence="3 6" key="2">
    <citation type="submission" date="2020-12" db="EMBL/GenBank/DDBJ databases">
        <title>FDA dAtabase for Regulatory Grade micrObial Sequences (FDA-ARGOS): Supporting development and validation of Infectious Disease Dx tests.</title>
        <authorList>
            <person name="Sproer C."/>
            <person name="Gronow S."/>
            <person name="Severitt S."/>
            <person name="Schroder I."/>
            <person name="Tallon L."/>
            <person name="Sadzewicz L."/>
            <person name="Zhao X."/>
            <person name="Boylan J."/>
            <person name="Ott S."/>
            <person name="Bowen H."/>
            <person name="Vavikolanu K."/>
            <person name="Mehta A."/>
            <person name="Aluvathingal J."/>
            <person name="Nadendla S."/>
            <person name="Lowell S."/>
            <person name="Myers T."/>
            <person name="Yan Y."/>
            <person name="Sichtig H."/>
        </authorList>
    </citation>
    <scope>NUCLEOTIDE SEQUENCE [LARGE SCALE GENOMIC DNA]</scope>
    <source>
        <strain evidence="3 6">FDAARGOS_910</strain>
    </source>
</reference>
<dbReference type="EMBL" id="CP065666">
    <property type="protein sequence ID" value="QPS04169.1"/>
    <property type="molecule type" value="Genomic_DNA"/>
</dbReference>
<dbReference type="Proteomes" id="UP000595107">
    <property type="component" value="Chromosome"/>
</dbReference>
<gene>
    <name evidence="4" type="primary">pilE_1</name>
    <name evidence="3" type="ORF">I6G67_01220</name>
    <name evidence="4" type="ORF">NCTC10308_02525</name>
</gene>
<evidence type="ECO:0000313" key="4">
    <source>
        <dbReference type="EMBL" id="SUT97630.1"/>
    </source>
</evidence>
<dbReference type="Gene3D" id="3.30.700.10">
    <property type="entry name" value="Glycoprotein, Type 4 Pilin"/>
    <property type="match status" value="1"/>
</dbReference>
<sequence length="146" mass="14859">MEWQILMIVVAIIGILAAIAIPAYQDYIARSQVAEAFAMTSAQKTAIAEYAQNNGAYPTTATKPAVADLAVGGTYADSAVTTATGVITVTMKPAGTVNAKVAGKKIILTPPADLAAAGNSFTFACTTATGDAGMPQKYLPKSCVGL</sequence>
<dbReference type="AlphaFoldDB" id="A0A380U6K3"/>
<reference evidence="4 5" key="1">
    <citation type="submission" date="2018-06" db="EMBL/GenBank/DDBJ databases">
        <authorList>
            <consortium name="Pathogen Informatics"/>
            <person name="Doyle S."/>
        </authorList>
    </citation>
    <scope>NUCLEOTIDE SEQUENCE [LARGE SCALE GENOMIC DNA]</scope>
    <source>
        <strain evidence="4 5">NCTC10308</strain>
    </source>
</reference>
<evidence type="ECO:0000256" key="2">
    <source>
        <dbReference type="SAM" id="Phobius"/>
    </source>
</evidence>
<keyword evidence="2" id="KW-1133">Transmembrane helix</keyword>
<keyword evidence="2" id="KW-0472">Membrane</keyword>
<dbReference type="GO" id="GO:0009289">
    <property type="term" value="C:pilus"/>
    <property type="evidence" value="ECO:0007669"/>
    <property type="project" value="InterPro"/>
</dbReference>
<dbReference type="Proteomes" id="UP000254227">
    <property type="component" value="Unassembled WGS sequence"/>
</dbReference>
<feature type="transmembrane region" description="Helical" evidence="2">
    <location>
        <begin position="6"/>
        <end position="24"/>
    </location>
</feature>
<dbReference type="EMBL" id="UFRV01000006">
    <property type="protein sequence ID" value="SUT97630.1"/>
    <property type="molecule type" value="Genomic_DNA"/>
</dbReference>
<organism evidence="4 5">
    <name type="scientific">Acinetobacter johnsonii</name>
    <dbReference type="NCBI Taxonomy" id="40214"/>
    <lineage>
        <taxon>Bacteria</taxon>
        <taxon>Pseudomonadati</taxon>
        <taxon>Pseudomonadota</taxon>
        <taxon>Gammaproteobacteria</taxon>
        <taxon>Moraxellales</taxon>
        <taxon>Moraxellaceae</taxon>
        <taxon>Acinetobacter</taxon>
    </lineage>
</organism>
<accession>A0A380U6K3</accession>
<comment type="similarity">
    <text evidence="1">Belongs to the N-Me-Phe pilin family.</text>
</comment>
<protein>
    <submittedName>
        <fullName evidence="3 4">Pilin</fullName>
    </submittedName>
</protein>
<dbReference type="GO" id="GO:0007155">
    <property type="term" value="P:cell adhesion"/>
    <property type="evidence" value="ECO:0007669"/>
    <property type="project" value="InterPro"/>
</dbReference>
<name>A0A380U6K3_ACIJO</name>
<dbReference type="RefSeq" id="WP_004691474.1">
    <property type="nucleotide sequence ID" value="NZ_BBTB01000008.1"/>
</dbReference>
<evidence type="ECO:0000313" key="5">
    <source>
        <dbReference type="Proteomes" id="UP000254227"/>
    </source>
</evidence>
<dbReference type="SUPFAM" id="SSF54523">
    <property type="entry name" value="Pili subunits"/>
    <property type="match status" value="1"/>
</dbReference>